<keyword evidence="4" id="KW-1185">Reference proteome</keyword>
<feature type="domain" description="Reverse transcriptase" evidence="2">
    <location>
        <begin position="269"/>
        <end position="336"/>
    </location>
</feature>
<accession>A0A8J6HH42</accession>
<feature type="region of interest" description="Disordered" evidence="1">
    <location>
        <begin position="1"/>
        <end position="21"/>
    </location>
</feature>
<sequence>MTQTFSENLQGDSSPTRTSAIFTDSPLTGKAAFTASRSAPRTNPIANAVPCDKKKLTASLANIIKPPIPQFTWKIQLATLSTTRSLTKNLLYHPGLDRHGAVDDSGDLYVPRGLPRAHGGRRNPGVEADSALRRLVSTNLPSGIPSPSSDPRRLHTLFSPFDHSPFQPPSHSSTYLTTNQDESPKTSPLICSSPRVVRTASGSFFATFHRITDTAYAIKGRAKPSNIKSKVVAGTDSFTSPPKDGSDLKKPDDLTGNRTRVVWLISQKKVWSLAFADDVVIVARSEREMKEMMRNLRKYVRKNKLEVNVEKTKMMVFNKRKRKSKESEWKFLGYTFNERTTDKAQMRELLKKANMSMIESVLMYGAEIWGWKEQEEVERVQEKYLRRVLGVDRETPGYIVREECKRSKLRVKAGKKAAKFEDRMGEREECRILSEYYREKKKKADAKERERSTAGGTGMPMSAELSERDKDQDKQERRERIRESRFNREYERCITEDVPVYLGRESTKERKVLDGKRREKVQDVPRGERDDAAK</sequence>
<proteinExistence type="predicted"/>
<dbReference type="Pfam" id="PF00078">
    <property type="entry name" value="RVT_1"/>
    <property type="match status" value="1"/>
</dbReference>
<evidence type="ECO:0000256" key="1">
    <source>
        <dbReference type="SAM" id="MobiDB-lite"/>
    </source>
</evidence>
<feature type="compositionally biased region" description="Basic and acidic residues" evidence="1">
    <location>
        <begin position="505"/>
        <end position="534"/>
    </location>
</feature>
<feature type="region of interest" description="Disordered" evidence="1">
    <location>
        <begin position="443"/>
        <end position="482"/>
    </location>
</feature>
<dbReference type="EMBL" id="JABDTM020024124">
    <property type="protein sequence ID" value="KAH0814604.1"/>
    <property type="molecule type" value="Genomic_DNA"/>
</dbReference>
<protein>
    <recommendedName>
        <fullName evidence="2">Reverse transcriptase domain-containing protein</fullName>
    </recommendedName>
</protein>
<comment type="caution">
    <text evidence="3">The sequence shown here is derived from an EMBL/GenBank/DDBJ whole genome shotgun (WGS) entry which is preliminary data.</text>
</comment>
<feature type="compositionally biased region" description="Polar residues" evidence="1">
    <location>
        <begin position="138"/>
        <end position="149"/>
    </location>
</feature>
<feature type="region of interest" description="Disordered" evidence="1">
    <location>
        <begin position="233"/>
        <end position="252"/>
    </location>
</feature>
<feature type="compositionally biased region" description="Basic and acidic residues" evidence="1">
    <location>
        <begin position="465"/>
        <end position="482"/>
    </location>
</feature>
<evidence type="ECO:0000313" key="4">
    <source>
        <dbReference type="Proteomes" id="UP000719412"/>
    </source>
</evidence>
<dbReference type="InterPro" id="IPR043128">
    <property type="entry name" value="Rev_trsase/Diguanyl_cyclase"/>
</dbReference>
<dbReference type="InterPro" id="IPR000477">
    <property type="entry name" value="RT_dom"/>
</dbReference>
<organism evidence="3 4">
    <name type="scientific">Tenebrio molitor</name>
    <name type="common">Yellow mealworm beetle</name>
    <dbReference type="NCBI Taxonomy" id="7067"/>
    <lineage>
        <taxon>Eukaryota</taxon>
        <taxon>Metazoa</taxon>
        <taxon>Ecdysozoa</taxon>
        <taxon>Arthropoda</taxon>
        <taxon>Hexapoda</taxon>
        <taxon>Insecta</taxon>
        <taxon>Pterygota</taxon>
        <taxon>Neoptera</taxon>
        <taxon>Endopterygota</taxon>
        <taxon>Coleoptera</taxon>
        <taxon>Polyphaga</taxon>
        <taxon>Cucujiformia</taxon>
        <taxon>Tenebrionidae</taxon>
        <taxon>Tenebrio</taxon>
    </lineage>
</organism>
<dbReference type="Gene3D" id="3.30.70.270">
    <property type="match status" value="1"/>
</dbReference>
<gene>
    <name evidence="3" type="ORF">GEV33_008187</name>
</gene>
<evidence type="ECO:0000259" key="2">
    <source>
        <dbReference type="Pfam" id="PF00078"/>
    </source>
</evidence>
<feature type="region of interest" description="Disordered" evidence="1">
    <location>
        <begin position="504"/>
        <end position="534"/>
    </location>
</feature>
<feature type="region of interest" description="Disordered" evidence="1">
    <location>
        <begin position="138"/>
        <end position="190"/>
    </location>
</feature>
<dbReference type="SUPFAM" id="SSF56672">
    <property type="entry name" value="DNA/RNA polymerases"/>
    <property type="match status" value="1"/>
</dbReference>
<name>A0A8J6HH42_TENMO</name>
<evidence type="ECO:0000313" key="3">
    <source>
        <dbReference type="EMBL" id="KAH0814604.1"/>
    </source>
</evidence>
<dbReference type="InterPro" id="IPR043502">
    <property type="entry name" value="DNA/RNA_pol_sf"/>
</dbReference>
<feature type="compositionally biased region" description="Polar residues" evidence="1">
    <location>
        <begin position="169"/>
        <end position="190"/>
    </location>
</feature>
<dbReference type="GO" id="GO:0071897">
    <property type="term" value="P:DNA biosynthetic process"/>
    <property type="evidence" value="ECO:0007669"/>
    <property type="project" value="UniProtKB-ARBA"/>
</dbReference>
<reference evidence="3" key="2">
    <citation type="submission" date="2021-08" db="EMBL/GenBank/DDBJ databases">
        <authorList>
            <person name="Eriksson T."/>
        </authorList>
    </citation>
    <scope>NUCLEOTIDE SEQUENCE</scope>
    <source>
        <strain evidence="3">Stoneville</strain>
        <tissue evidence="3">Whole head</tissue>
    </source>
</reference>
<dbReference type="Proteomes" id="UP000719412">
    <property type="component" value="Unassembled WGS sequence"/>
</dbReference>
<dbReference type="AlphaFoldDB" id="A0A8J6HH42"/>
<reference evidence="3" key="1">
    <citation type="journal article" date="2020" name="J Insects Food Feed">
        <title>The yellow mealworm (Tenebrio molitor) genome: a resource for the emerging insects as food and feed industry.</title>
        <authorList>
            <person name="Eriksson T."/>
            <person name="Andere A."/>
            <person name="Kelstrup H."/>
            <person name="Emery V."/>
            <person name="Picard C."/>
        </authorList>
    </citation>
    <scope>NUCLEOTIDE SEQUENCE</scope>
    <source>
        <strain evidence="3">Stoneville</strain>
        <tissue evidence="3">Whole head</tissue>
    </source>
</reference>